<keyword evidence="2" id="KW-1185">Reference proteome</keyword>
<organism evidence="1 2">
    <name type="scientific">Ambrosiozyma monospora</name>
    <name type="common">Yeast</name>
    <name type="synonym">Endomycopsis monosporus</name>
    <dbReference type="NCBI Taxonomy" id="43982"/>
    <lineage>
        <taxon>Eukaryota</taxon>
        <taxon>Fungi</taxon>
        <taxon>Dikarya</taxon>
        <taxon>Ascomycota</taxon>
        <taxon>Saccharomycotina</taxon>
        <taxon>Pichiomycetes</taxon>
        <taxon>Pichiales</taxon>
        <taxon>Pichiaceae</taxon>
        <taxon>Ambrosiozyma</taxon>
    </lineage>
</organism>
<proteinExistence type="predicted"/>
<sequence length="93" mass="10554">MDNQVAGKGQESEVGTWELGLSHVEEGSHVEDEEGEELKKMNNCLQSALKLLETDSYSQAHDRLFLWPGLWLIWIQELDALSWLLAAGCWLLL</sequence>
<evidence type="ECO:0000313" key="1">
    <source>
        <dbReference type="EMBL" id="GMG35688.1"/>
    </source>
</evidence>
<protein>
    <submittedName>
        <fullName evidence="1">Unnamed protein product</fullName>
    </submittedName>
</protein>
<accession>A0A9W6YYH5</accession>
<evidence type="ECO:0000313" key="2">
    <source>
        <dbReference type="Proteomes" id="UP001165063"/>
    </source>
</evidence>
<gene>
    <name evidence="1" type="ORF">Amon01_000456500</name>
</gene>
<reference evidence="1" key="1">
    <citation type="submission" date="2023-04" db="EMBL/GenBank/DDBJ databases">
        <title>Ambrosiozyma monospora NBRC 1965.</title>
        <authorList>
            <person name="Ichikawa N."/>
            <person name="Sato H."/>
            <person name="Tonouchi N."/>
        </authorList>
    </citation>
    <scope>NUCLEOTIDE SEQUENCE</scope>
    <source>
        <strain evidence="1">NBRC 1965</strain>
    </source>
</reference>
<dbReference type="Proteomes" id="UP001165063">
    <property type="component" value="Unassembled WGS sequence"/>
</dbReference>
<name>A0A9W6YYH5_AMBMO</name>
<dbReference type="AlphaFoldDB" id="A0A9W6YYH5"/>
<comment type="caution">
    <text evidence="1">The sequence shown here is derived from an EMBL/GenBank/DDBJ whole genome shotgun (WGS) entry which is preliminary data.</text>
</comment>
<dbReference type="EMBL" id="BSXU01002242">
    <property type="protein sequence ID" value="GMG35688.1"/>
    <property type="molecule type" value="Genomic_DNA"/>
</dbReference>